<proteinExistence type="predicted"/>
<dbReference type="Proteomes" id="UP001139179">
    <property type="component" value="Unassembled WGS sequence"/>
</dbReference>
<dbReference type="InterPro" id="IPR024232">
    <property type="entry name" value="SpoIIIAH"/>
</dbReference>
<evidence type="ECO:0000313" key="4">
    <source>
        <dbReference type="Proteomes" id="UP001139179"/>
    </source>
</evidence>
<keyword evidence="2" id="KW-0472">Membrane</keyword>
<keyword evidence="2" id="KW-1133">Transmembrane helix</keyword>
<keyword evidence="2" id="KW-0812">Transmembrane</keyword>
<accession>A0A9X2DRT5</accession>
<name>A0A9X2DRT5_9BACI</name>
<gene>
    <name evidence="3" type="ORF">M3202_14255</name>
</gene>
<dbReference type="AlphaFoldDB" id="A0A9X2DRT5"/>
<keyword evidence="4" id="KW-1185">Reference proteome</keyword>
<reference evidence="3" key="1">
    <citation type="submission" date="2022-05" db="EMBL/GenBank/DDBJ databases">
        <title>Comparative Genomics of Spacecraft Associated Microbes.</title>
        <authorList>
            <person name="Tran M.T."/>
            <person name="Wright A."/>
            <person name="Seuylemezian A."/>
            <person name="Eisen J."/>
            <person name="Coil D."/>
        </authorList>
    </citation>
    <scope>NUCLEOTIDE SEQUENCE</scope>
    <source>
        <strain evidence="3">214.1.1</strain>
    </source>
</reference>
<evidence type="ECO:0000313" key="3">
    <source>
        <dbReference type="EMBL" id="MCM3715247.1"/>
    </source>
</evidence>
<dbReference type="RefSeq" id="WP_251224001.1">
    <property type="nucleotide sequence ID" value="NZ_JAMBOL010000013.1"/>
</dbReference>
<sequence>MVLKKQTVWLLTMLSLIVVLSVYYVTSPDQIPGDEVAYVGDEENGEMTLEQMPHDDQGSVVDMEEELAEAMEGENEEGEAAGSEEEAAGSEEEAASETLSNAAGNDTFSTIRMDLQASRDRMAEELTQIVASADASALMKSEAHDKRMELQRLAQNEATLETLIKAKGYEDVLVMTEEDRVRVIVQTDELSRAEANEIYHMTFDQLGAGMDVAVTHQAAAQ</sequence>
<comment type="caution">
    <text evidence="3">The sequence shown here is derived from an EMBL/GenBank/DDBJ whole genome shotgun (WGS) entry which is preliminary data.</text>
</comment>
<dbReference type="Pfam" id="PF12685">
    <property type="entry name" value="SpoIIIAH"/>
    <property type="match status" value="1"/>
</dbReference>
<evidence type="ECO:0000256" key="2">
    <source>
        <dbReference type="SAM" id="Phobius"/>
    </source>
</evidence>
<protein>
    <submittedName>
        <fullName evidence="3">SpoIIIAH-like family protein</fullName>
    </submittedName>
</protein>
<feature type="compositionally biased region" description="Acidic residues" evidence="1">
    <location>
        <begin position="68"/>
        <end position="95"/>
    </location>
</feature>
<dbReference type="EMBL" id="JAMBOL010000013">
    <property type="protein sequence ID" value="MCM3715247.1"/>
    <property type="molecule type" value="Genomic_DNA"/>
</dbReference>
<organism evidence="3 4">
    <name type="scientific">Halalkalibacter oceani</name>
    <dbReference type="NCBI Taxonomy" id="1653776"/>
    <lineage>
        <taxon>Bacteria</taxon>
        <taxon>Bacillati</taxon>
        <taxon>Bacillota</taxon>
        <taxon>Bacilli</taxon>
        <taxon>Bacillales</taxon>
        <taxon>Bacillaceae</taxon>
        <taxon>Halalkalibacter</taxon>
    </lineage>
</organism>
<dbReference type="Gene3D" id="1.10.287.4300">
    <property type="entry name" value="Stage III sporulation protein AH-like"/>
    <property type="match status" value="1"/>
</dbReference>
<evidence type="ECO:0000256" key="1">
    <source>
        <dbReference type="SAM" id="MobiDB-lite"/>
    </source>
</evidence>
<feature type="transmembrane region" description="Helical" evidence="2">
    <location>
        <begin position="7"/>
        <end position="25"/>
    </location>
</feature>
<feature type="region of interest" description="Disordered" evidence="1">
    <location>
        <begin position="68"/>
        <end position="106"/>
    </location>
</feature>
<dbReference type="InterPro" id="IPR038503">
    <property type="entry name" value="SpoIIIAH_sf"/>
</dbReference>